<dbReference type="RefSeq" id="WP_273516209.1">
    <property type="nucleotide sequence ID" value="NZ_BAABEF010000001.1"/>
</dbReference>
<dbReference type="Proteomes" id="UP000582231">
    <property type="component" value="Unassembled WGS sequence"/>
</dbReference>
<accession>A0A852RG68</accession>
<sequence length="43" mass="4361">MNTIIAAAIGALASTAVLVAGVNTAQGEHKPVSNEKLYSYASK</sequence>
<dbReference type="EMBL" id="JACCBF010000001">
    <property type="protein sequence ID" value="NYD30175.1"/>
    <property type="molecule type" value="Genomic_DNA"/>
</dbReference>
<dbReference type="AlphaFoldDB" id="A0A852RG68"/>
<protein>
    <recommendedName>
        <fullName evidence="4">DUF2613 family protein</fullName>
    </recommendedName>
</protein>
<comment type="caution">
    <text evidence="2">The sequence shown here is derived from an EMBL/GenBank/DDBJ whole genome shotgun (WGS) entry which is preliminary data.</text>
</comment>
<evidence type="ECO:0008006" key="4">
    <source>
        <dbReference type="Google" id="ProtNLM"/>
    </source>
</evidence>
<name>A0A852RG68_9ACTN</name>
<keyword evidence="3" id="KW-1185">Reference proteome</keyword>
<evidence type="ECO:0000313" key="3">
    <source>
        <dbReference type="Proteomes" id="UP000582231"/>
    </source>
</evidence>
<evidence type="ECO:0000256" key="1">
    <source>
        <dbReference type="SAM" id="SignalP"/>
    </source>
</evidence>
<organism evidence="2 3">
    <name type="scientific">Nocardioides kongjuensis</name>
    <dbReference type="NCBI Taxonomy" id="349522"/>
    <lineage>
        <taxon>Bacteria</taxon>
        <taxon>Bacillati</taxon>
        <taxon>Actinomycetota</taxon>
        <taxon>Actinomycetes</taxon>
        <taxon>Propionibacteriales</taxon>
        <taxon>Nocardioidaceae</taxon>
        <taxon>Nocardioides</taxon>
    </lineage>
</organism>
<reference evidence="2 3" key="1">
    <citation type="submission" date="2020-07" db="EMBL/GenBank/DDBJ databases">
        <title>Sequencing the genomes of 1000 actinobacteria strains.</title>
        <authorList>
            <person name="Klenk H.-P."/>
        </authorList>
    </citation>
    <scope>NUCLEOTIDE SEQUENCE [LARGE SCALE GENOMIC DNA]</scope>
    <source>
        <strain evidence="2 3">DSM 19082</strain>
    </source>
</reference>
<feature type="chain" id="PRO_5039719601" description="DUF2613 family protein" evidence="1">
    <location>
        <begin position="21"/>
        <end position="43"/>
    </location>
</feature>
<evidence type="ECO:0000313" key="2">
    <source>
        <dbReference type="EMBL" id="NYD30175.1"/>
    </source>
</evidence>
<keyword evidence="1" id="KW-0732">Signal</keyword>
<proteinExistence type="predicted"/>
<feature type="signal peptide" evidence="1">
    <location>
        <begin position="1"/>
        <end position="20"/>
    </location>
</feature>
<gene>
    <name evidence="2" type="ORF">BJ958_001721</name>
</gene>